<comment type="caution">
    <text evidence="3">The sequence shown here is derived from an EMBL/GenBank/DDBJ whole genome shotgun (WGS) entry which is preliminary data.</text>
</comment>
<dbReference type="Gene3D" id="1.10.8.80">
    <property type="entry name" value="Magnesium chelatase subunit I, C-Terminal domain"/>
    <property type="match status" value="1"/>
</dbReference>
<dbReference type="RefSeq" id="WP_188467419.1">
    <property type="nucleotide sequence ID" value="NZ_BAABHU010000017.1"/>
</dbReference>
<dbReference type="Pfam" id="PF07726">
    <property type="entry name" value="AAA_3"/>
    <property type="match status" value="1"/>
</dbReference>
<dbReference type="InterPro" id="IPR041628">
    <property type="entry name" value="ChlI/MoxR_AAA_lid"/>
</dbReference>
<dbReference type="EMBL" id="BMEC01000017">
    <property type="protein sequence ID" value="GGC52938.1"/>
    <property type="molecule type" value="Genomic_DNA"/>
</dbReference>
<dbReference type="Pfam" id="PF17863">
    <property type="entry name" value="AAA_lid_2"/>
    <property type="match status" value="1"/>
</dbReference>
<dbReference type="InterPro" id="IPR027417">
    <property type="entry name" value="P-loop_NTPase"/>
</dbReference>
<evidence type="ECO:0000259" key="2">
    <source>
        <dbReference type="Pfam" id="PF17863"/>
    </source>
</evidence>
<dbReference type="InterPro" id="IPR011703">
    <property type="entry name" value="ATPase_AAA-3"/>
</dbReference>
<organism evidence="3 4">
    <name type="scientific">Marivirga lumbricoides</name>
    <dbReference type="NCBI Taxonomy" id="1046115"/>
    <lineage>
        <taxon>Bacteria</taxon>
        <taxon>Pseudomonadati</taxon>
        <taxon>Bacteroidota</taxon>
        <taxon>Cytophagia</taxon>
        <taxon>Cytophagales</taxon>
        <taxon>Marivirgaceae</taxon>
        <taxon>Marivirga</taxon>
    </lineage>
</organism>
<proteinExistence type="predicted"/>
<dbReference type="CDD" id="cd00009">
    <property type="entry name" value="AAA"/>
    <property type="match status" value="1"/>
</dbReference>
<dbReference type="PIRSF" id="PIRSF002849">
    <property type="entry name" value="AAA_ATPase_chaperone_MoxR_prd"/>
    <property type="match status" value="1"/>
</dbReference>
<protein>
    <submittedName>
        <fullName evidence="3">ATPase AAA</fullName>
    </submittedName>
</protein>
<dbReference type="PANTHER" id="PTHR42759:SF1">
    <property type="entry name" value="MAGNESIUM-CHELATASE SUBUNIT CHLD"/>
    <property type="match status" value="1"/>
</dbReference>
<gene>
    <name evidence="3" type="ORF">GCM10011506_43220</name>
</gene>
<name>A0ABQ1N743_9BACT</name>
<sequence>MSETEIQQLSNKFQLAKKELAKVIVGQEQIINEVFMALLADGHILLEGVPGLGKTLLVRSLSRVMSMDFHRIQFTPDLMPSDIIGMEILEEDRSTGKRFFKFSKGPIFTHILLADEINRTPPKTQSALLEAMQEREVTYAGQTYELPKPFFLLATQNPLEQSGTFPLPEAQLDRFLFYSIVQYPAENEELEILKQTTGSTVSEIIPQISAEDILKAKKWVREVVIDDHIIAKINDLVRSTRPQTSEKKQVKDFVDWGAGPRAGQSIILAAKARAFMQGRLAVIPEDVESVAQAVLRHRVVMNFTARTEGYTVTELIKELLNVFKS</sequence>
<feature type="domain" description="ATPase AAA-3" evidence="1">
    <location>
        <begin position="43"/>
        <end position="177"/>
    </location>
</feature>
<evidence type="ECO:0000313" key="3">
    <source>
        <dbReference type="EMBL" id="GGC52938.1"/>
    </source>
</evidence>
<dbReference type="InterPro" id="IPR050764">
    <property type="entry name" value="CbbQ/NirQ/NorQ/GpvN"/>
</dbReference>
<feature type="domain" description="ChlI/MoxR AAA lid" evidence="2">
    <location>
        <begin position="251"/>
        <end position="318"/>
    </location>
</feature>
<dbReference type="Gene3D" id="3.40.50.300">
    <property type="entry name" value="P-loop containing nucleotide triphosphate hydrolases"/>
    <property type="match status" value="1"/>
</dbReference>
<reference evidence="4" key="1">
    <citation type="journal article" date="2019" name="Int. J. Syst. Evol. Microbiol.">
        <title>The Global Catalogue of Microorganisms (GCM) 10K type strain sequencing project: providing services to taxonomists for standard genome sequencing and annotation.</title>
        <authorList>
            <consortium name="The Broad Institute Genomics Platform"/>
            <consortium name="The Broad Institute Genome Sequencing Center for Infectious Disease"/>
            <person name="Wu L."/>
            <person name="Ma J."/>
        </authorList>
    </citation>
    <scope>NUCLEOTIDE SEQUENCE [LARGE SCALE GENOMIC DNA]</scope>
    <source>
        <strain evidence="4">CGMCC 1.10832</strain>
    </source>
</reference>
<evidence type="ECO:0000313" key="4">
    <source>
        <dbReference type="Proteomes" id="UP000636010"/>
    </source>
</evidence>
<dbReference type="SUPFAM" id="SSF52540">
    <property type="entry name" value="P-loop containing nucleoside triphosphate hydrolases"/>
    <property type="match status" value="1"/>
</dbReference>
<dbReference type="Proteomes" id="UP000636010">
    <property type="component" value="Unassembled WGS sequence"/>
</dbReference>
<keyword evidence="4" id="KW-1185">Reference proteome</keyword>
<accession>A0ABQ1N743</accession>
<evidence type="ECO:0000259" key="1">
    <source>
        <dbReference type="Pfam" id="PF07726"/>
    </source>
</evidence>
<dbReference type="PANTHER" id="PTHR42759">
    <property type="entry name" value="MOXR FAMILY PROTEIN"/>
    <property type="match status" value="1"/>
</dbReference>